<evidence type="ECO:0000313" key="3">
    <source>
        <dbReference type="EMBL" id="PVY36111.1"/>
    </source>
</evidence>
<dbReference type="GeneID" id="78296824"/>
<dbReference type="SUPFAM" id="SSF46785">
    <property type="entry name" value="Winged helix' DNA-binding domain"/>
    <property type="match status" value="1"/>
</dbReference>
<keyword evidence="4" id="KW-1185">Reference proteome</keyword>
<dbReference type="PANTHER" id="PTHR34293:SF1">
    <property type="entry name" value="HTH-TYPE TRANSCRIPTIONAL REGULATOR TRMBL2"/>
    <property type="match status" value="1"/>
</dbReference>
<dbReference type="Proteomes" id="UP000245959">
    <property type="component" value="Unassembled WGS sequence"/>
</dbReference>
<evidence type="ECO:0000313" key="2">
    <source>
        <dbReference type="EMBL" id="NMD85354.1"/>
    </source>
</evidence>
<reference evidence="3 4" key="1">
    <citation type="submission" date="2018-04" db="EMBL/GenBank/DDBJ databases">
        <title>Genomic Encyclopedia of Type Strains, Phase IV (KMG-IV): sequencing the most valuable type-strain genomes for metagenomic binning, comparative biology and taxonomic classification.</title>
        <authorList>
            <person name="Goeker M."/>
        </authorList>
    </citation>
    <scope>NUCLEOTIDE SEQUENCE [LARGE SCALE GENOMIC DNA]</scope>
    <source>
        <strain evidence="3 4">DSM 14823</strain>
    </source>
</reference>
<dbReference type="Proteomes" id="UP000576225">
    <property type="component" value="Unassembled WGS sequence"/>
</dbReference>
<dbReference type="Pfam" id="PF01978">
    <property type="entry name" value="TrmB"/>
    <property type="match status" value="1"/>
</dbReference>
<dbReference type="Gene3D" id="1.10.10.10">
    <property type="entry name" value="Winged helix-like DNA-binding domain superfamily/Winged helix DNA-binding domain"/>
    <property type="match status" value="1"/>
</dbReference>
<evidence type="ECO:0000313" key="5">
    <source>
        <dbReference type="Proteomes" id="UP000576225"/>
    </source>
</evidence>
<reference evidence="2 5" key="2">
    <citation type="submission" date="2020-04" db="EMBL/GenBank/DDBJ databases">
        <authorList>
            <person name="Hitch T.C.A."/>
            <person name="Wylensek D."/>
            <person name="Clavel T."/>
        </authorList>
    </citation>
    <scope>NUCLEOTIDE SEQUENCE [LARGE SCALE GENOMIC DNA]</scope>
    <source>
        <strain evidence="2 5">COR2-253-APC-1A</strain>
    </source>
</reference>
<dbReference type="AlphaFoldDB" id="A0A2U1AIA0"/>
<evidence type="ECO:0000259" key="1">
    <source>
        <dbReference type="Pfam" id="PF01978"/>
    </source>
</evidence>
<dbReference type="RefSeq" id="WP_116885554.1">
    <property type="nucleotide sequence ID" value="NZ_CABMMC010000120.1"/>
</dbReference>
<dbReference type="InterPro" id="IPR051797">
    <property type="entry name" value="TrmB-like"/>
</dbReference>
<dbReference type="InterPro" id="IPR036390">
    <property type="entry name" value="WH_DNA-bd_sf"/>
</dbReference>
<dbReference type="EMBL" id="JABAEW010000002">
    <property type="protein sequence ID" value="NMD85354.1"/>
    <property type="molecule type" value="Genomic_DNA"/>
</dbReference>
<evidence type="ECO:0000313" key="4">
    <source>
        <dbReference type="Proteomes" id="UP000245959"/>
    </source>
</evidence>
<accession>A0A2U1AIA0</accession>
<dbReference type="PANTHER" id="PTHR34293">
    <property type="entry name" value="HTH-TYPE TRANSCRIPTIONAL REGULATOR TRMBL2"/>
    <property type="match status" value="1"/>
</dbReference>
<name>A0A2U1AIA0_9BACT</name>
<organism evidence="3 4">
    <name type="scientific">Victivallis vadensis</name>
    <dbReference type="NCBI Taxonomy" id="172901"/>
    <lineage>
        <taxon>Bacteria</taxon>
        <taxon>Pseudomonadati</taxon>
        <taxon>Lentisphaerota</taxon>
        <taxon>Lentisphaeria</taxon>
        <taxon>Victivallales</taxon>
        <taxon>Victivallaceae</taxon>
        <taxon>Victivallis</taxon>
    </lineage>
</organism>
<dbReference type="EMBL" id="QEKH01000036">
    <property type="protein sequence ID" value="PVY36111.1"/>
    <property type="molecule type" value="Genomic_DNA"/>
</dbReference>
<dbReference type="InterPro" id="IPR002831">
    <property type="entry name" value="Tscrpt_reg_TrmB_N"/>
</dbReference>
<comment type="caution">
    <text evidence="3">The sequence shown here is derived from an EMBL/GenBank/DDBJ whole genome shotgun (WGS) entry which is preliminary data.</text>
</comment>
<gene>
    <name evidence="3" type="ORF">C8D82_13626</name>
    <name evidence="2" type="ORF">HF882_02025</name>
</gene>
<dbReference type="OrthoDB" id="7960388at2"/>
<proteinExistence type="predicted"/>
<sequence>MSCLEQLTRLGLNGRQANVYIALLQLGTASAIEIAKATRYKHPTVYDVLDVLKERRLVAESFSGGRKLFTAEDPENLLEEENRRRQALDAVLPDLKALYDQQAHRPRVRFYQGEEAYRAINRQLLNVKSGEYFYFGSVQEMFQFCTPRDHEEYVKERVRRGIRSYAIRVRSREVDWDYMRPGEQNLRQVRYLPRNIFEDVASLYLFDDTVAVMSALKENYSMSIESRELFTLLKTIWNCMWETAEE</sequence>
<dbReference type="InterPro" id="IPR036388">
    <property type="entry name" value="WH-like_DNA-bd_sf"/>
</dbReference>
<feature type="domain" description="Transcription regulator TrmB N-terminal" evidence="1">
    <location>
        <begin position="7"/>
        <end position="75"/>
    </location>
</feature>
<protein>
    <submittedName>
        <fullName evidence="3">Sugar-specific transcriptional regulator TrmB</fullName>
    </submittedName>
</protein>